<reference evidence="2" key="1">
    <citation type="submission" date="2023-10" db="EMBL/GenBank/DDBJ databases">
        <authorList>
            <person name="Chen Y."/>
            <person name="Shah S."/>
            <person name="Dougan E. K."/>
            <person name="Thang M."/>
            <person name="Chan C."/>
        </authorList>
    </citation>
    <scope>NUCLEOTIDE SEQUENCE [LARGE SCALE GENOMIC DNA]</scope>
</reference>
<evidence type="ECO:0000313" key="2">
    <source>
        <dbReference type="EMBL" id="CAK0908529.1"/>
    </source>
</evidence>
<evidence type="ECO:0000256" key="1">
    <source>
        <dbReference type="SAM" id="MobiDB-lite"/>
    </source>
</evidence>
<accession>A0ABN9Y7D3</accession>
<gene>
    <name evidence="2" type="ORF">PCOR1329_LOCUS83186</name>
</gene>
<keyword evidence="3" id="KW-1185">Reference proteome</keyword>
<name>A0ABN9Y7D3_9DINO</name>
<organism evidence="2 3">
    <name type="scientific">Prorocentrum cordatum</name>
    <dbReference type="NCBI Taxonomy" id="2364126"/>
    <lineage>
        <taxon>Eukaryota</taxon>
        <taxon>Sar</taxon>
        <taxon>Alveolata</taxon>
        <taxon>Dinophyceae</taxon>
        <taxon>Prorocentrales</taxon>
        <taxon>Prorocentraceae</taxon>
        <taxon>Prorocentrum</taxon>
    </lineage>
</organism>
<comment type="caution">
    <text evidence="2">The sequence shown here is derived from an EMBL/GenBank/DDBJ whole genome shotgun (WGS) entry which is preliminary data.</text>
</comment>
<protein>
    <submittedName>
        <fullName evidence="2">Uncharacterized protein</fullName>
    </submittedName>
</protein>
<sequence length="410" mass="45283">MLSVLDRTREAAMEEDWVPITTEALDRAIDTMAKSKEKGVEQMGALAFKWLPPSAREKLRQLIESVESMGAWPWQLLVTLMSLLRKAMAGKVDAVIAGNSSAKEAVVRSSADKVIQWAPQKTCTAAVLWDWAEFYDTLEQVLVLDEGIRLWRTLHLEMLSHLSSRLARERTAYAEPIAPERVALYAVLEKVSNKFTQVYVRSRIDDITTRIKGSKAQVTKQLTGAGVDFAAGVKKAKLMLPKKSAVIGDDKKMTQEIALKLKSRKITVTLKNQAPDLGIDRGNIAKGKCKHAKRTAHADRQATLGTGVVFSLLDPWMHITGEGKGRRKPELMWERIVEEMKATKERDRWRGVAGVAKTMVCTLPDLGWGTSWPAATRESCSGEVFGGDGPKELNDDVGTSEPTAALADTS</sequence>
<evidence type="ECO:0000313" key="3">
    <source>
        <dbReference type="Proteomes" id="UP001189429"/>
    </source>
</evidence>
<dbReference type="Proteomes" id="UP001189429">
    <property type="component" value="Unassembled WGS sequence"/>
</dbReference>
<proteinExistence type="predicted"/>
<feature type="region of interest" description="Disordered" evidence="1">
    <location>
        <begin position="379"/>
        <end position="410"/>
    </location>
</feature>
<dbReference type="EMBL" id="CAUYUJ010022033">
    <property type="protein sequence ID" value="CAK0908529.1"/>
    <property type="molecule type" value="Genomic_DNA"/>
</dbReference>